<dbReference type="STRING" id="1517416.IDAT_03315"/>
<comment type="caution">
    <text evidence="9">The sequence shown here is derived from an EMBL/GenBank/DDBJ whole genome shotgun (WGS) entry which is preliminary data.</text>
</comment>
<evidence type="ECO:0000313" key="9">
    <source>
        <dbReference type="EMBL" id="KFZ29398.1"/>
    </source>
</evidence>
<dbReference type="GO" id="GO:0046872">
    <property type="term" value="F:metal ion binding"/>
    <property type="evidence" value="ECO:0007669"/>
    <property type="project" value="UniProtKB-KW"/>
</dbReference>
<evidence type="ECO:0000256" key="8">
    <source>
        <dbReference type="HAMAP-Rule" id="MF_00501"/>
    </source>
</evidence>
<comment type="function">
    <text evidence="8">Binds the 23S rRNA.</text>
</comment>
<gene>
    <name evidence="8 9" type="primary">rpmE</name>
    <name evidence="9" type="ORF">IDAT_03315</name>
</gene>
<feature type="binding site" evidence="8">
    <location>
        <position position="40"/>
    </location>
    <ligand>
        <name>Zn(2+)</name>
        <dbReference type="ChEBI" id="CHEBI:29105"/>
    </ligand>
</feature>
<dbReference type="RefSeq" id="WP_034730455.1">
    <property type="nucleotide sequence ID" value="NZ_JPIN01000002.1"/>
</dbReference>
<dbReference type="eggNOG" id="COG0254">
    <property type="taxonomic scope" value="Bacteria"/>
</dbReference>
<feature type="binding site" evidence="8">
    <location>
        <position position="37"/>
    </location>
    <ligand>
        <name>Zn(2+)</name>
        <dbReference type="ChEBI" id="CHEBI:29105"/>
    </ligand>
</feature>
<name>A0A094L426_9GAMM</name>
<dbReference type="EMBL" id="JPIN01000002">
    <property type="protein sequence ID" value="KFZ29398.1"/>
    <property type="molecule type" value="Genomic_DNA"/>
</dbReference>
<dbReference type="GO" id="GO:0003735">
    <property type="term" value="F:structural constituent of ribosome"/>
    <property type="evidence" value="ECO:0007669"/>
    <property type="project" value="InterPro"/>
</dbReference>
<dbReference type="GO" id="GO:0005840">
    <property type="term" value="C:ribosome"/>
    <property type="evidence" value="ECO:0007669"/>
    <property type="project" value="UniProtKB-KW"/>
</dbReference>
<dbReference type="OrthoDB" id="9803251at2"/>
<dbReference type="PANTHER" id="PTHR33280:SF6">
    <property type="entry name" value="LARGE RIBOSOMAL SUBUNIT PROTEIN BL31A"/>
    <property type="match status" value="1"/>
</dbReference>
<keyword evidence="3 8" id="KW-0699">rRNA-binding</keyword>
<dbReference type="HAMAP" id="MF_00501">
    <property type="entry name" value="Ribosomal_bL31_1"/>
    <property type="match status" value="1"/>
</dbReference>
<protein>
    <recommendedName>
        <fullName evidence="7 8">Large ribosomal subunit protein bL31</fullName>
    </recommendedName>
</protein>
<dbReference type="NCBIfam" id="NF000612">
    <property type="entry name" value="PRK00019.1"/>
    <property type="match status" value="1"/>
</dbReference>
<dbReference type="PRINTS" id="PR01249">
    <property type="entry name" value="RIBOSOMALL31"/>
</dbReference>
<accession>A0A094L426</accession>
<comment type="similarity">
    <text evidence="1 8">Belongs to the bacterial ribosomal protein bL31 family. Type A subfamily.</text>
</comment>
<dbReference type="GO" id="GO:0019843">
    <property type="term" value="F:rRNA binding"/>
    <property type="evidence" value="ECO:0007669"/>
    <property type="project" value="UniProtKB-KW"/>
</dbReference>
<dbReference type="Proteomes" id="UP000053718">
    <property type="component" value="Unassembled WGS sequence"/>
</dbReference>
<keyword evidence="6 8" id="KW-0687">Ribonucleoprotein</keyword>
<dbReference type="PROSITE" id="PS01143">
    <property type="entry name" value="RIBOSOMAL_L31"/>
    <property type="match status" value="1"/>
</dbReference>
<evidence type="ECO:0000313" key="10">
    <source>
        <dbReference type="Proteomes" id="UP000053718"/>
    </source>
</evidence>
<comment type="cofactor">
    <cofactor evidence="8">
        <name>Zn(2+)</name>
        <dbReference type="ChEBI" id="CHEBI:29105"/>
    </cofactor>
    <text evidence="8">Binds 1 zinc ion per subunit.</text>
</comment>
<evidence type="ECO:0000256" key="7">
    <source>
        <dbReference type="ARBA" id="ARBA00035687"/>
    </source>
</evidence>
<keyword evidence="5 8" id="KW-0689">Ribosomal protein</keyword>
<dbReference type="NCBIfam" id="TIGR00105">
    <property type="entry name" value="L31"/>
    <property type="match status" value="1"/>
</dbReference>
<evidence type="ECO:0000256" key="2">
    <source>
        <dbReference type="ARBA" id="ARBA00011838"/>
    </source>
</evidence>
<proteinExistence type="inferred from homology"/>
<feature type="binding site" evidence="8">
    <location>
        <position position="18"/>
    </location>
    <ligand>
        <name>Zn(2+)</name>
        <dbReference type="ChEBI" id="CHEBI:29105"/>
    </ligand>
</feature>
<evidence type="ECO:0000256" key="5">
    <source>
        <dbReference type="ARBA" id="ARBA00022980"/>
    </source>
</evidence>
<keyword evidence="8" id="KW-0479">Metal-binding</keyword>
<keyword evidence="10" id="KW-1185">Reference proteome</keyword>
<dbReference type="NCBIfam" id="NF001809">
    <property type="entry name" value="PRK00528.1"/>
    <property type="match status" value="1"/>
</dbReference>
<dbReference type="InterPro" id="IPR027491">
    <property type="entry name" value="Ribosomal_bL31_A"/>
</dbReference>
<dbReference type="InterPro" id="IPR042105">
    <property type="entry name" value="Ribosomal_bL31_sf"/>
</dbReference>
<evidence type="ECO:0000256" key="4">
    <source>
        <dbReference type="ARBA" id="ARBA00022884"/>
    </source>
</evidence>
<dbReference type="InterPro" id="IPR034704">
    <property type="entry name" value="Ribosomal_bL28/bL31-like_sf"/>
</dbReference>
<comment type="subunit">
    <text evidence="2 8">Part of the 50S ribosomal subunit.</text>
</comment>
<dbReference type="PANTHER" id="PTHR33280">
    <property type="entry name" value="50S RIBOSOMAL PROTEIN L31, CHLOROPLASTIC"/>
    <property type="match status" value="1"/>
</dbReference>
<feature type="binding site" evidence="8">
    <location>
        <position position="16"/>
    </location>
    <ligand>
        <name>Zn(2+)</name>
        <dbReference type="ChEBI" id="CHEBI:29105"/>
    </ligand>
</feature>
<dbReference type="GO" id="GO:0006412">
    <property type="term" value="P:translation"/>
    <property type="evidence" value="ECO:0007669"/>
    <property type="project" value="UniProtKB-UniRule"/>
</dbReference>
<evidence type="ECO:0000256" key="6">
    <source>
        <dbReference type="ARBA" id="ARBA00023274"/>
    </source>
</evidence>
<dbReference type="SUPFAM" id="SSF143800">
    <property type="entry name" value="L28p-like"/>
    <property type="match status" value="1"/>
</dbReference>
<dbReference type="Gene3D" id="4.10.830.30">
    <property type="entry name" value="Ribosomal protein L31"/>
    <property type="match status" value="1"/>
</dbReference>
<keyword evidence="4 8" id="KW-0694">RNA-binding</keyword>
<keyword evidence="8" id="KW-0862">Zinc</keyword>
<organism evidence="9 10">
    <name type="scientific">Pseudidiomarina atlantica</name>
    <dbReference type="NCBI Taxonomy" id="1517416"/>
    <lineage>
        <taxon>Bacteria</taxon>
        <taxon>Pseudomonadati</taxon>
        <taxon>Pseudomonadota</taxon>
        <taxon>Gammaproteobacteria</taxon>
        <taxon>Alteromonadales</taxon>
        <taxon>Idiomarinaceae</taxon>
        <taxon>Pseudidiomarina</taxon>
    </lineage>
</organism>
<sequence length="73" mass="8126">MKPGIHPKYEEMKVSCSCGNTFVTRSTKGGELHLDVCSECHPFYTGQQRVVDTGGRIDKFNKRFSVLGSKKSS</sequence>
<dbReference type="Pfam" id="PF01197">
    <property type="entry name" value="Ribosomal_L31"/>
    <property type="match status" value="1"/>
</dbReference>
<dbReference type="InterPro" id="IPR002150">
    <property type="entry name" value="Ribosomal_bL31"/>
</dbReference>
<evidence type="ECO:0000256" key="3">
    <source>
        <dbReference type="ARBA" id="ARBA00022730"/>
    </source>
</evidence>
<dbReference type="AlphaFoldDB" id="A0A094L426"/>
<dbReference type="GO" id="GO:1990904">
    <property type="term" value="C:ribonucleoprotein complex"/>
    <property type="evidence" value="ECO:0007669"/>
    <property type="project" value="UniProtKB-KW"/>
</dbReference>
<evidence type="ECO:0000256" key="1">
    <source>
        <dbReference type="ARBA" id="ARBA00009296"/>
    </source>
</evidence>
<reference evidence="9 10" key="1">
    <citation type="submission" date="2014-06" db="EMBL/GenBank/DDBJ databases">
        <title>Draft genome sequence of Idiomarina sp. MCCC 1A10513.</title>
        <authorList>
            <person name="Du J."/>
            <person name="Lai Q."/>
            <person name="Shao Z."/>
        </authorList>
    </citation>
    <scope>NUCLEOTIDE SEQUENCE [LARGE SCALE GENOMIC DNA]</scope>
    <source>
        <strain evidence="9 10">MCCC 1A10513</strain>
    </source>
</reference>